<evidence type="ECO:0000313" key="1">
    <source>
        <dbReference type="EMBL" id="KAI7841091.1"/>
    </source>
</evidence>
<dbReference type="EMBL" id="JADXDR010000068">
    <property type="protein sequence ID" value="KAI7841091.1"/>
    <property type="molecule type" value="Genomic_DNA"/>
</dbReference>
<sequence>MDVGAIAAALSALEETELAPADAAALWLAWGSAEVTSDFLASWQQITAGGTPQPQLDEFATAIRERKFSPRTFARGTANLALLYGDWAAAAAAAATDHSLLLLPAPSNGLREVFWQLQAAGCSPQQLQQIAQGCVRSEDGKSSFLPTLSSSLTALNDILGSWTAAAEAALDNEFLLLLKAPPASALQYCRQLRAEGASQQQLRHVAGLLMQVQATAGAKLIGLRTLQSLLGSREAALEAATANAHLLRLPAGAEAEEAASQLHAAGVPPEQLLQLISNELNGRLSSPTLFSSLRLLRELLGDWHAALDVAVADRRLLHLPGVSDTTLEVVQQLRSSGLSRHQLAALIRSALLGGKQAAGASEDSEGSDSDDMIDDDFFRILCDSDEDDSDEEDDSIFQLINELEEEDVSFPENPFAGMLQLCLLLGSWKAAGEAVLMDCSLLKFPTLSSDQRGIWASLAASGLSQMQLLQLLRLLSSRPAATNAQLEALQTASLLLSGDWRAAAEAALHDAALLKLPPRSNEIEQFAQQLATAGYSQMQRLQLATALARTRAGLASLPTLETLLGSWRAAVDAVLEDAIVLYLPTGPDMQVVVMQIRGAGLHQGQLLQLAKAAAEQNKRGDDASDRFRIMDERLYGGDWKAASLRFLRDKRILVGCLFKLKYTLNELGQLGFAVANQQGRDRVLEMITGRQTEWEVSIPAGTPASERLVAADAALGQQGFKAAGGKVHKLLQQLVEGKLASFEFEGASGDYDVFTRDPSGNMSHIATL</sequence>
<gene>
    <name evidence="1" type="ORF">COHA_005317</name>
</gene>
<accession>A0AAD5DQ75</accession>
<evidence type="ECO:0000313" key="2">
    <source>
        <dbReference type="Proteomes" id="UP001205105"/>
    </source>
</evidence>
<name>A0AAD5DQ75_9CHLO</name>
<dbReference type="Proteomes" id="UP001205105">
    <property type="component" value="Unassembled WGS sequence"/>
</dbReference>
<proteinExistence type="predicted"/>
<reference evidence="1" key="1">
    <citation type="submission" date="2020-11" db="EMBL/GenBank/DDBJ databases">
        <title>Chlorella ohadii genome sequencing and assembly.</title>
        <authorList>
            <person name="Murik O."/>
            <person name="Treves H."/>
            <person name="Kedem I."/>
            <person name="Shotland Y."/>
            <person name="Kaplan A."/>
        </authorList>
    </citation>
    <scope>NUCLEOTIDE SEQUENCE</scope>
    <source>
        <strain evidence="1">1</strain>
    </source>
</reference>
<dbReference type="AlphaFoldDB" id="A0AAD5DQ75"/>
<organism evidence="1 2">
    <name type="scientific">Chlorella ohadii</name>
    <dbReference type="NCBI Taxonomy" id="2649997"/>
    <lineage>
        <taxon>Eukaryota</taxon>
        <taxon>Viridiplantae</taxon>
        <taxon>Chlorophyta</taxon>
        <taxon>core chlorophytes</taxon>
        <taxon>Trebouxiophyceae</taxon>
        <taxon>Chlorellales</taxon>
        <taxon>Chlorellaceae</taxon>
        <taxon>Chlorella clade</taxon>
        <taxon>Chlorella</taxon>
    </lineage>
</organism>
<protein>
    <submittedName>
        <fullName evidence="1">Uncharacterized protein</fullName>
    </submittedName>
</protein>
<keyword evidence="2" id="KW-1185">Reference proteome</keyword>
<comment type="caution">
    <text evidence="1">The sequence shown here is derived from an EMBL/GenBank/DDBJ whole genome shotgun (WGS) entry which is preliminary data.</text>
</comment>